<protein>
    <submittedName>
        <fullName evidence="1">Uncharacterized protein</fullName>
    </submittedName>
</protein>
<name>A0A177CKP5_9PLEO</name>
<keyword evidence="2" id="KW-1185">Reference proteome</keyword>
<reference evidence="1 2" key="1">
    <citation type="submission" date="2016-05" db="EMBL/GenBank/DDBJ databases">
        <title>Comparative analysis of secretome profiles of manganese(II)-oxidizing ascomycete fungi.</title>
        <authorList>
            <consortium name="DOE Joint Genome Institute"/>
            <person name="Zeiner C.A."/>
            <person name="Purvine S.O."/>
            <person name="Zink E.M."/>
            <person name="Wu S."/>
            <person name="Pasa-Tolic L."/>
            <person name="Chaput D.L."/>
            <person name="Haridas S."/>
            <person name="Grigoriev I.V."/>
            <person name="Santelli C.M."/>
            <person name="Hansel C.M."/>
        </authorList>
    </citation>
    <scope>NUCLEOTIDE SEQUENCE [LARGE SCALE GENOMIC DNA]</scope>
    <source>
        <strain evidence="1 2">AP3s5-JAC2a</strain>
    </source>
</reference>
<dbReference type="EMBL" id="KV441550">
    <property type="protein sequence ID" value="OAG08095.1"/>
    <property type="molecule type" value="Genomic_DNA"/>
</dbReference>
<evidence type="ECO:0000313" key="1">
    <source>
        <dbReference type="EMBL" id="OAG08095.1"/>
    </source>
</evidence>
<dbReference type="OrthoDB" id="10670583at2759"/>
<dbReference type="Proteomes" id="UP000077069">
    <property type="component" value="Unassembled WGS sequence"/>
</dbReference>
<dbReference type="AlphaFoldDB" id="A0A177CKP5"/>
<dbReference type="RefSeq" id="XP_018038460.1">
    <property type="nucleotide sequence ID" value="XM_018186661.1"/>
</dbReference>
<evidence type="ECO:0000313" key="2">
    <source>
        <dbReference type="Proteomes" id="UP000077069"/>
    </source>
</evidence>
<accession>A0A177CKP5</accession>
<proteinExistence type="predicted"/>
<organism evidence="1 2">
    <name type="scientific">Paraphaeosphaeria sporulosa</name>
    <dbReference type="NCBI Taxonomy" id="1460663"/>
    <lineage>
        <taxon>Eukaryota</taxon>
        <taxon>Fungi</taxon>
        <taxon>Dikarya</taxon>
        <taxon>Ascomycota</taxon>
        <taxon>Pezizomycotina</taxon>
        <taxon>Dothideomycetes</taxon>
        <taxon>Pleosporomycetidae</taxon>
        <taxon>Pleosporales</taxon>
        <taxon>Massarineae</taxon>
        <taxon>Didymosphaeriaceae</taxon>
        <taxon>Paraphaeosphaeria</taxon>
    </lineage>
</organism>
<dbReference type="GeneID" id="28770147"/>
<dbReference type="InParanoid" id="A0A177CKP5"/>
<gene>
    <name evidence="1" type="ORF">CC84DRAFT_536889</name>
</gene>
<sequence>MHTKQRFDDVGRMRGPWAQLTSRDGGRKATVPSWTGLGALALASPRTAVLTPSSGLGASCAGRLLVIPGPCPPASRRLGRLKGGPQLPSRSIVGTGVRTLVAQTHRILRQVRPAANGASTLRPHRDMSTPQRQCGEIGSAGGCCRAQRTGNRSAGGRHQLSLAPFPRAPRPASECLACLRKRTRPPGLLGTRRRQATISTRARGLPCVLKPPPSCPNALGHLLKRAPPPWWCRLIHPTPPVAVDKADHPFVVLHLHSTRPVTTATSTRTFRC</sequence>